<dbReference type="GO" id="GO:0016755">
    <property type="term" value="F:aminoacyltransferase activity"/>
    <property type="evidence" value="ECO:0007669"/>
    <property type="project" value="InterPro"/>
</dbReference>
<dbReference type="PANTHER" id="PTHR36174:SF1">
    <property type="entry name" value="LIPID II:GLYCINE GLYCYLTRANSFERASE"/>
    <property type="match status" value="1"/>
</dbReference>
<keyword evidence="3" id="KW-0133">Cell shape</keyword>
<dbReference type="Pfam" id="PF13480">
    <property type="entry name" value="Acetyltransf_6"/>
    <property type="match status" value="1"/>
</dbReference>
<accession>A0A8U0I0T4</accession>
<dbReference type="GeneID" id="72187345"/>
<keyword evidence="9" id="KW-1185">Reference proteome</keyword>
<evidence type="ECO:0000256" key="4">
    <source>
        <dbReference type="ARBA" id="ARBA00022984"/>
    </source>
</evidence>
<dbReference type="InterPro" id="IPR050644">
    <property type="entry name" value="PG_Glycine_Bridge_Synth"/>
</dbReference>
<evidence type="ECO:0000259" key="7">
    <source>
        <dbReference type="Pfam" id="PF13480"/>
    </source>
</evidence>
<protein>
    <submittedName>
        <fullName evidence="8">GNAT family N-acetyltransferase</fullName>
    </submittedName>
</protein>
<dbReference type="GO" id="GO:0008360">
    <property type="term" value="P:regulation of cell shape"/>
    <property type="evidence" value="ECO:0007669"/>
    <property type="project" value="UniProtKB-KW"/>
</dbReference>
<evidence type="ECO:0000256" key="3">
    <source>
        <dbReference type="ARBA" id="ARBA00022960"/>
    </source>
</evidence>
<organism evidence="8 9">
    <name type="scientific">Halorussus limi</name>
    <dbReference type="NCBI Taxonomy" id="2938695"/>
    <lineage>
        <taxon>Archaea</taxon>
        <taxon>Methanobacteriati</taxon>
        <taxon>Methanobacteriota</taxon>
        <taxon>Stenosarchaea group</taxon>
        <taxon>Halobacteria</taxon>
        <taxon>Halobacteriales</taxon>
        <taxon>Haladaptataceae</taxon>
        <taxon>Halorussus</taxon>
    </lineage>
</organism>
<dbReference type="KEGG" id="halx:M0R89_19060"/>
<dbReference type="InterPro" id="IPR016181">
    <property type="entry name" value="Acyl_CoA_acyltransferase"/>
</dbReference>
<reference evidence="8 9" key="1">
    <citation type="submission" date="2022-04" db="EMBL/GenBank/DDBJ databases">
        <title>Diverse halophilic archaea isolated from saline environments.</title>
        <authorList>
            <person name="Cui H.-L."/>
        </authorList>
    </citation>
    <scope>NUCLEOTIDE SEQUENCE [LARGE SCALE GENOMIC DNA]</scope>
    <source>
        <strain evidence="8 9">XZYJT49</strain>
        <plasmid evidence="8 9">unnamed1</plasmid>
    </source>
</reference>
<dbReference type="PANTHER" id="PTHR36174">
    <property type="entry name" value="LIPID II:GLYCINE GLYCYLTRANSFERASE"/>
    <property type="match status" value="1"/>
</dbReference>
<evidence type="ECO:0000256" key="5">
    <source>
        <dbReference type="ARBA" id="ARBA00023315"/>
    </source>
</evidence>
<dbReference type="SUPFAM" id="SSF55729">
    <property type="entry name" value="Acyl-CoA N-acyltransferases (Nat)"/>
    <property type="match status" value="1"/>
</dbReference>
<evidence type="ECO:0000313" key="9">
    <source>
        <dbReference type="Proteomes" id="UP000830729"/>
    </source>
</evidence>
<dbReference type="GO" id="GO:0044038">
    <property type="term" value="P:cell wall macromolecule biosynthetic process"/>
    <property type="evidence" value="ECO:0007669"/>
    <property type="project" value="InterPro"/>
</dbReference>
<proteinExistence type="inferred from homology"/>
<dbReference type="EMBL" id="CP096660">
    <property type="protein sequence ID" value="UPV76633.1"/>
    <property type="molecule type" value="Genomic_DNA"/>
</dbReference>
<dbReference type="GO" id="GO:0071555">
    <property type="term" value="P:cell wall organization"/>
    <property type="evidence" value="ECO:0007669"/>
    <property type="project" value="UniProtKB-KW"/>
</dbReference>
<keyword evidence="4" id="KW-0573">Peptidoglycan synthesis</keyword>
<feature type="domain" description="BioF2-like acetyltransferase" evidence="7">
    <location>
        <begin position="178"/>
        <end position="302"/>
    </location>
</feature>
<dbReference type="Gene3D" id="3.40.630.30">
    <property type="match status" value="1"/>
</dbReference>
<dbReference type="RefSeq" id="WP_248652666.1">
    <property type="nucleotide sequence ID" value="NZ_CP096660.1"/>
</dbReference>
<evidence type="ECO:0000256" key="2">
    <source>
        <dbReference type="ARBA" id="ARBA00022679"/>
    </source>
</evidence>
<evidence type="ECO:0000256" key="6">
    <source>
        <dbReference type="ARBA" id="ARBA00023316"/>
    </source>
</evidence>
<keyword evidence="6" id="KW-0961">Cell wall biogenesis/degradation</keyword>
<dbReference type="PROSITE" id="PS51191">
    <property type="entry name" value="FEMABX"/>
    <property type="match status" value="1"/>
</dbReference>
<keyword evidence="2" id="KW-0808">Transferase</keyword>
<comment type="similarity">
    <text evidence="1">Belongs to the FemABX family.</text>
</comment>
<geneLocation type="plasmid" evidence="8 9">
    <name>unnamed1</name>
</geneLocation>
<dbReference type="InterPro" id="IPR038740">
    <property type="entry name" value="BioF2-like_GNAT_dom"/>
</dbReference>
<gene>
    <name evidence="8" type="ORF">M0R89_19060</name>
</gene>
<evidence type="ECO:0000256" key="1">
    <source>
        <dbReference type="ARBA" id="ARBA00009943"/>
    </source>
</evidence>
<keyword evidence="8" id="KW-0614">Plasmid</keyword>
<sequence>MGGLTARVYDSISEVDRNQWNNLITQSGTGSVFHSYEWLSAVECGIGDDPRHAVVSKDGNPLAVCPNFVTEIDVPDALNRLPIDPVFRVLSSIEPGFGGIVFSSKKEMALQKTLSELKCETNDEVVAHRVIVADLEYVQYSYLLSKMGYRPSLNSCRFVLDLTTDWDSLLGGFSTSRRKDIQKAFQGGIKVSIAELDDRTLDRFYDTYQETLARLGGVPYSKQFFARIFEDLESSIQVFSMERDGEIVGEHLYVLDEGRSTMHHLFTAICDEHLQYSPSAVLHGHAIQWGIDSEFEEYDFGSTSGDFRDGIFSFKKQFGGDPIPILQWERGYDPVRWNAYRIGRSAFRRYGDTVSNYLSEFGE</sequence>
<keyword evidence="5" id="KW-0012">Acyltransferase</keyword>
<evidence type="ECO:0000313" key="8">
    <source>
        <dbReference type="EMBL" id="UPV76633.1"/>
    </source>
</evidence>
<dbReference type="InterPro" id="IPR003447">
    <property type="entry name" value="FEMABX"/>
</dbReference>
<dbReference type="Proteomes" id="UP000830729">
    <property type="component" value="Plasmid unnamed1"/>
</dbReference>
<name>A0A8U0I0T4_9EURY</name>
<dbReference type="AlphaFoldDB" id="A0A8U0I0T4"/>